<dbReference type="OrthoDB" id="6077919at2759"/>
<dbReference type="PROSITE" id="PS50157">
    <property type="entry name" value="ZINC_FINGER_C2H2_2"/>
    <property type="match status" value="1"/>
</dbReference>
<dbReference type="InterPro" id="IPR050688">
    <property type="entry name" value="Zinc_finger/UBP_domain"/>
</dbReference>
<keyword evidence="1" id="KW-0479">Metal-binding</keyword>
<keyword evidence="8" id="KW-1185">Reference proteome</keyword>
<feature type="domain" description="C2H2-type" evidence="6">
    <location>
        <begin position="17"/>
        <end position="44"/>
    </location>
</feature>
<keyword evidence="3 5" id="KW-0863">Zinc-finger</keyword>
<keyword evidence="4" id="KW-0862">Zinc</keyword>
<dbReference type="EMBL" id="VSRR010000121">
    <property type="protein sequence ID" value="MPC10551.1"/>
    <property type="molecule type" value="Genomic_DNA"/>
</dbReference>
<gene>
    <name evidence="7" type="primary">ZNF536_4</name>
    <name evidence="7" type="ORF">E2C01_003188</name>
</gene>
<evidence type="ECO:0000256" key="1">
    <source>
        <dbReference type="ARBA" id="ARBA00022723"/>
    </source>
</evidence>
<evidence type="ECO:0000256" key="4">
    <source>
        <dbReference type="ARBA" id="ARBA00022833"/>
    </source>
</evidence>
<reference evidence="7 8" key="1">
    <citation type="submission" date="2019-05" db="EMBL/GenBank/DDBJ databases">
        <title>Another draft genome of Portunus trituberculatus and its Hox gene families provides insights of decapod evolution.</title>
        <authorList>
            <person name="Jeong J.-H."/>
            <person name="Song I."/>
            <person name="Kim S."/>
            <person name="Choi T."/>
            <person name="Kim D."/>
            <person name="Ryu S."/>
            <person name="Kim W."/>
        </authorList>
    </citation>
    <scope>NUCLEOTIDE SEQUENCE [LARGE SCALE GENOMIC DNA]</scope>
    <source>
        <tissue evidence="7">Muscle</tissue>
    </source>
</reference>
<evidence type="ECO:0000313" key="7">
    <source>
        <dbReference type="EMBL" id="MPC10551.1"/>
    </source>
</evidence>
<dbReference type="GO" id="GO:0005634">
    <property type="term" value="C:nucleus"/>
    <property type="evidence" value="ECO:0007669"/>
    <property type="project" value="TreeGrafter"/>
</dbReference>
<dbReference type="PANTHER" id="PTHR24403:SF67">
    <property type="entry name" value="FI01116P-RELATED"/>
    <property type="match status" value="1"/>
</dbReference>
<dbReference type="InterPro" id="IPR036236">
    <property type="entry name" value="Znf_C2H2_sf"/>
</dbReference>
<evidence type="ECO:0000313" key="8">
    <source>
        <dbReference type="Proteomes" id="UP000324222"/>
    </source>
</evidence>
<organism evidence="7 8">
    <name type="scientific">Portunus trituberculatus</name>
    <name type="common">Swimming crab</name>
    <name type="synonym">Neptunus trituberculatus</name>
    <dbReference type="NCBI Taxonomy" id="210409"/>
    <lineage>
        <taxon>Eukaryota</taxon>
        <taxon>Metazoa</taxon>
        <taxon>Ecdysozoa</taxon>
        <taxon>Arthropoda</taxon>
        <taxon>Crustacea</taxon>
        <taxon>Multicrustacea</taxon>
        <taxon>Malacostraca</taxon>
        <taxon>Eumalacostraca</taxon>
        <taxon>Eucarida</taxon>
        <taxon>Decapoda</taxon>
        <taxon>Pleocyemata</taxon>
        <taxon>Brachyura</taxon>
        <taxon>Eubrachyura</taxon>
        <taxon>Portunoidea</taxon>
        <taxon>Portunidae</taxon>
        <taxon>Portuninae</taxon>
        <taxon>Portunus</taxon>
    </lineage>
</organism>
<accession>A0A5B7CP37</accession>
<keyword evidence="2" id="KW-0677">Repeat</keyword>
<dbReference type="Gene3D" id="3.30.160.60">
    <property type="entry name" value="Classic Zinc Finger"/>
    <property type="match status" value="2"/>
</dbReference>
<sequence length="96" mass="10647">MMVMVGGIANDVPLLCFVCNKTFCGRNKRQHLSNHLTTHTGEKPFCCPFCPHRSNRKDNLKMHVKLKHLDNLGGAFRNTLGGDSLSQDPSSSQGHL</sequence>
<proteinExistence type="predicted"/>
<protein>
    <submittedName>
        <fullName evidence="7">Zinc finger protein 536</fullName>
    </submittedName>
</protein>
<dbReference type="Proteomes" id="UP000324222">
    <property type="component" value="Unassembled WGS sequence"/>
</dbReference>
<evidence type="ECO:0000256" key="5">
    <source>
        <dbReference type="PROSITE-ProRule" id="PRU00042"/>
    </source>
</evidence>
<evidence type="ECO:0000256" key="3">
    <source>
        <dbReference type="ARBA" id="ARBA00022771"/>
    </source>
</evidence>
<dbReference type="GO" id="GO:0008270">
    <property type="term" value="F:zinc ion binding"/>
    <property type="evidence" value="ECO:0007669"/>
    <property type="project" value="UniProtKB-KW"/>
</dbReference>
<dbReference type="PANTHER" id="PTHR24403">
    <property type="entry name" value="ZINC FINGER PROTEIN"/>
    <property type="match status" value="1"/>
</dbReference>
<evidence type="ECO:0000259" key="6">
    <source>
        <dbReference type="PROSITE" id="PS50157"/>
    </source>
</evidence>
<dbReference type="InterPro" id="IPR013087">
    <property type="entry name" value="Znf_C2H2_type"/>
</dbReference>
<dbReference type="SMART" id="SM00355">
    <property type="entry name" value="ZnF_C2H2"/>
    <property type="match status" value="2"/>
</dbReference>
<comment type="caution">
    <text evidence="7">The sequence shown here is derived from an EMBL/GenBank/DDBJ whole genome shotgun (WGS) entry which is preliminary data.</text>
</comment>
<dbReference type="GO" id="GO:0045944">
    <property type="term" value="P:positive regulation of transcription by RNA polymerase II"/>
    <property type="evidence" value="ECO:0007669"/>
    <property type="project" value="TreeGrafter"/>
</dbReference>
<dbReference type="SUPFAM" id="SSF57667">
    <property type="entry name" value="beta-beta-alpha zinc fingers"/>
    <property type="match status" value="1"/>
</dbReference>
<evidence type="ECO:0000256" key="2">
    <source>
        <dbReference type="ARBA" id="ARBA00022737"/>
    </source>
</evidence>
<dbReference type="AlphaFoldDB" id="A0A5B7CP37"/>
<name>A0A5B7CP37_PORTR</name>